<accession>A0ABV6ML48</accession>
<dbReference type="InterPro" id="IPR050197">
    <property type="entry name" value="Aldolase_class_II_sugar_metab"/>
</dbReference>
<dbReference type="SUPFAM" id="SSF53639">
    <property type="entry name" value="AraD/HMP-PK domain-like"/>
    <property type="match status" value="1"/>
</dbReference>
<dbReference type="InterPro" id="IPR001303">
    <property type="entry name" value="Aldolase_II/adducin_N"/>
</dbReference>
<dbReference type="RefSeq" id="WP_273939421.1">
    <property type="nucleotide sequence ID" value="NZ_CP097263.1"/>
</dbReference>
<dbReference type="PANTHER" id="PTHR22789">
    <property type="entry name" value="FUCULOSE PHOSPHATE ALDOLASE"/>
    <property type="match status" value="1"/>
</dbReference>
<dbReference type="SMART" id="SM01007">
    <property type="entry name" value="Aldolase_II"/>
    <property type="match status" value="1"/>
</dbReference>
<dbReference type="PANTHER" id="PTHR22789:SF0">
    <property type="entry name" value="3-OXO-TETRONATE 4-PHOSPHATE DECARBOXYLASE-RELATED"/>
    <property type="match status" value="1"/>
</dbReference>
<organism evidence="4 5">
    <name type="scientific">Kutzneria chonburiensis</name>
    <dbReference type="NCBI Taxonomy" id="1483604"/>
    <lineage>
        <taxon>Bacteria</taxon>
        <taxon>Bacillati</taxon>
        <taxon>Actinomycetota</taxon>
        <taxon>Actinomycetes</taxon>
        <taxon>Pseudonocardiales</taxon>
        <taxon>Pseudonocardiaceae</taxon>
        <taxon>Kutzneria</taxon>
    </lineage>
</organism>
<protein>
    <submittedName>
        <fullName evidence="4">Class II aldolase/adducin family protein</fullName>
    </submittedName>
</protein>
<evidence type="ECO:0000313" key="5">
    <source>
        <dbReference type="Proteomes" id="UP001589810"/>
    </source>
</evidence>
<evidence type="ECO:0000259" key="3">
    <source>
        <dbReference type="SMART" id="SM01007"/>
    </source>
</evidence>
<dbReference type="Pfam" id="PF00596">
    <property type="entry name" value="Aldolase_II"/>
    <property type="match status" value="1"/>
</dbReference>
<evidence type="ECO:0000256" key="2">
    <source>
        <dbReference type="ARBA" id="ARBA00023239"/>
    </source>
</evidence>
<comment type="caution">
    <text evidence="4">The sequence shown here is derived from an EMBL/GenBank/DDBJ whole genome shotgun (WGS) entry which is preliminary data.</text>
</comment>
<dbReference type="Gene3D" id="3.40.225.10">
    <property type="entry name" value="Class II aldolase/adducin N-terminal domain"/>
    <property type="match status" value="1"/>
</dbReference>
<reference evidence="4 5" key="1">
    <citation type="submission" date="2024-09" db="EMBL/GenBank/DDBJ databases">
        <authorList>
            <person name="Sun Q."/>
            <person name="Mori K."/>
        </authorList>
    </citation>
    <scope>NUCLEOTIDE SEQUENCE [LARGE SCALE GENOMIC DNA]</scope>
    <source>
        <strain evidence="4 5">TBRC 1432</strain>
    </source>
</reference>
<feature type="domain" description="Class II aldolase/adducin N-terminal" evidence="3">
    <location>
        <begin position="1"/>
        <end position="157"/>
    </location>
</feature>
<dbReference type="InterPro" id="IPR036409">
    <property type="entry name" value="Aldolase_II/adducin_N_sf"/>
</dbReference>
<dbReference type="EMBL" id="JBHLUD010000001">
    <property type="protein sequence ID" value="MFC0540616.1"/>
    <property type="molecule type" value="Genomic_DNA"/>
</dbReference>
<name>A0ABV6ML48_9PSEU</name>
<proteinExistence type="predicted"/>
<keyword evidence="2" id="KW-0456">Lyase</keyword>
<keyword evidence="5" id="KW-1185">Reference proteome</keyword>
<gene>
    <name evidence="4" type="ORF">ACFFH7_03935</name>
</gene>
<sequence length="170" mass="17647">MAEVSESLRRRGWTLAAASVSIRLPHGAEALVTAGQEVARIRVADATAVGRSPSSASAAALHAALYRALPRCNAVVHAQPPVAMAIAARAWRRGADEVRLGEDAFAVPVRGDLTDMPTSDTPPALLVAGYGATTWGTTLEIALHRLERLEHLCQQSLLAGVASAAGARAA</sequence>
<evidence type="ECO:0000256" key="1">
    <source>
        <dbReference type="ARBA" id="ARBA00022723"/>
    </source>
</evidence>
<evidence type="ECO:0000313" key="4">
    <source>
        <dbReference type="EMBL" id="MFC0540616.1"/>
    </source>
</evidence>
<keyword evidence="1" id="KW-0479">Metal-binding</keyword>
<dbReference type="Proteomes" id="UP001589810">
    <property type="component" value="Unassembled WGS sequence"/>
</dbReference>